<gene>
    <name evidence="1" type="ORF">LSH36_427g02055</name>
</gene>
<dbReference type="EMBL" id="JAODUP010000427">
    <property type="protein sequence ID" value="KAK2150009.1"/>
    <property type="molecule type" value="Genomic_DNA"/>
</dbReference>
<protein>
    <submittedName>
        <fullName evidence="1">Uncharacterized protein</fullName>
    </submittedName>
</protein>
<name>A0AAD9N0R8_9ANNE</name>
<evidence type="ECO:0000313" key="1">
    <source>
        <dbReference type="EMBL" id="KAK2150009.1"/>
    </source>
</evidence>
<reference evidence="1" key="1">
    <citation type="journal article" date="2023" name="Mol. Biol. Evol.">
        <title>Third-Generation Sequencing Reveals the Adaptive Role of the Epigenome in Three Deep-Sea Polychaetes.</title>
        <authorList>
            <person name="Perez M."/>
            <person name="Aroh O."/>
            <person name="Sun Y."/>
            <person name="Lan Y."/>
            <person name="Juniper S.K."/>
            <person name="Young C.R."/>
            <person name="Angers B."/>
            <person name="Qian P.Y."/>
        </authorList>
    </citation>
    <scope>NUCLEOTIDE SEQUENCE</scope>
    <source>
        <strain evidence="1">P08H-3</strain>
    </source>
</reference>
<dbReference type="AlphaFoldDB" id="A0AAD9N0R8"/>
<keyword evidence="2" id="KW-1185">Reference proteome</keyword>
<dbReference type="Proteomes" id="UP001208570">
    <property type="component" value="Unassembled WGS sequence"/>
</dbReference>
<evidence type="ECO:0000313" key="2">
    <source>
        <dbReference type="Proteomes" id="UP001208570"/>
    </source>
</evidence>
<proteinExistence type="predicted"/>
<comment type="caution">
    <text evidence="1">The sequence shown here is derived from an EMBL/GenBank/DDBJ whole genome shotgun (WGS) entry which is preliminary data.</text>
</comment>
<sequence length="84" mass="9147">MLKATQLKVTATDDNEANHSLRNDGYHGIDVGVPQRDQMAYGYVLEANGKLCVDAVEGSATKKNTSSLVMWQNLSSEDIALSFN</sequence>
<organism evidence="1 2">
    <name type="scientific">Paralvinella palmiformis</name>
    <dbReference type="NCBI Taxonomy" id="53620"/>
    <lineage>
        <taxon>Eukaryota</taxon>
        <taxon>Metazoa</taxon>
        <taxon>Spiralia</taxon>
        <taxon>Lophotrochozoa</taxon>
        <taxon>Annelida</taxon>
        <taxon>Polychaeta</taxon>
        <taxon>Sedentaria</taxon>
        <taxon>Canalipalpata</taxon>
        <taxon>Terebellida</taxon>
        <taxon>Terebelliformia</taxon>
        <taxon>Alvinellidae</taxon>
        <taxon>Paralvinella</taxon>
    </lineage>
</organism>
<accession>A0AAD9N0R8</accession>